<name>A0A5B8MHA6_9CHLO</name>
<dbReference type="OrthoDB" id="19132at2759"/>
<sequence length="550" mass="62026">MERVRGRSGLAVRGDTLVVPPFEAGWLKLGRRSCCLHFEAKSTNDITLILDTSSSPGGKRFGVQRPNSSTYTVIIGSHGNSRLIIERNAKIVVATSHVHKQGEDFSQYWVDYNAGKITVGSGRRGSGCLVSWQDETPHDIESIGLSSWDKHVLYRNVSLSNPVDDDSFSSKARRRSSASGAELMPGEVASLQALSCEKLADSLRVSNCLRTLAVAEDFNKKALVNVVLEFVSMNFVGVVQRHEEIFSLSERDLADILDRDVLNSISEIWIFDVLMLWWGKQAASRDPKTLQNLFQFVRFPLMDAKDLGRIVEMDIFKQSACLRSLIEEARESHSHGDSTSKKGSFRIISGRDIEIVDDGHMARRRLQPRRSPHLKELLYTHDGDEGGVCFFLGTLQGVPVALTNSVSLSASSPHSRFSNPKAVLSRVSLPTSYFEPQYHPETGRKESWWEINLHRNLSCNHYSLRHDASPDGFLRTWELRGSADGKTWTTLRTHTNDTTIQKAYQYASWPIFADEDFKIFRIVLTGPNASKMNPYRLYISWFELYGYLEV</sequence>
<feature type="domain" description="BACK" evidence="1">
    <location>
        <begin position="208"/>
        <end position="312"/>
    </location>
</feature>
<dbReference type="STRING" id="1764295.A0A5B8MHA6"/>
<evidence type="ECO:0000313" key="3">
    <source>
        <dbReference type="Proteomes" id="UP000316726"/>
    </source>
</evidence>
<dbReference type="Gene3D" id="1.25.40.420">
    <property type="match status" value="1"/>
</dbReference>
<dbReference type="InterPro" id="IPR008979">
    <property type="entry name" value="Galactose-bd-like_sf"/>
</dbReference>
<gene>
    <name evidence="2" type="ORF">A3770_02p12580</name>
</gene>
<dbReference type="Pfam" id="PF07707">
    <property type="entry name" value="BACK"/>
    <property type="match status" value="1"/>
</dbReference>
<accession>A0A5B8MHA6</accession>
<organism evidence="2 3">
    <name type="scientific">Chloropicon primus</name>
    <dbReference type="NCBI Taxonomy" id="1764295"/>
    <lineage>
        <taxon>Eukaryota</taxon>
        <taxon>Viridiplantae</taxon>
        <taxon>Chlorophyta</taxon>
        <taxon>Chloropicophyceae</taxon>
        <taxon>Chloropicales</taxon>
        <taxon>Chloropicaceae</taxon>
        <taxon>Chloropicon</taxon>
    </lineage>
</organism>
<reference evidence="2 3" key="1">
    <citation type="submission" date="2018-07" db="EMBL/GenBank/DDBJ databases">
        <title>The complete nuclear genome of the prasinophyte Chloropicon primus (CCMP1205).</title>
        <authorList>
            <person name="Pombert J.-F."/>
            <person name="Otis C."/>
            <person name="Turmel M."/>
            <person name="Lemieux C."/>
        </authorList>
    </citation>
    <scope>NUCLEOTIDE SEQUENCE [LARGE SCALE GENOMIC DNA]</scope>
    <source>
        <strain evidence="2 3">CCMP1205</strain>
    </source>
</reference>
<dbReference type="Gene3D" id="2.60.120.260">
    <property type="entry name" value="Galactose-binding domain-like"/>
    <property type="match status" value="1"/>
</dbReference>
<dbReference type="PANTHER" id="PTHR47457:SF1">
    <property type="entry name" value="BTB DOMAIN-CONTAINING PROTEIN-RELATED"/>
    <property type="match status" value="1"/>
</dbReference>
<dbReference type="InterPro" id="IPR011705">
    <property type="entry name" value="BACK"/>
</dbReference>
<dbReference type="InterPro" id="IPR022041">
    <property type="entry name" value="Methyltransf_FA"/>
</dbReference>
<dbReference type="SUPFAM" id="SSF49785">
    <property type="entry name" value="Galactose-binding domain-like"/>
    <property type="match status" value="1"/>
</dbReference>
<dbReference type="Pfam" id="PF12248">
    <property type="entry name" value="Methyltransf_FA"/>
    <property type="match status" value="1"/>
</dbReference>
<proteinExistence type="predicted"/>
<dbReference type="EMBL" id="CP031035">
    <property type="protein sequence ID" value="QDZ18740.1"/>
    <property type="molecule type" value="Genomic_DNA"/>
</dbReference>
<dbReference type="SMART" id="SM00875">
    <property type="entry name" value="BACK"/>
    <property type="match status" value="1"/>
</dbReference>
<evidence type="ECO:0000313" key="2">
    <source>
        <dbReference type="EMBL" id="QDZ18740.1"/>
    </source>
</evidence>
<dbReference type="AlphaFoldDB" id="A0A5B8MHA6"/>
<dbReference type="PANTHER" id="PTHR47457">
    <property type="entry name" value="OS05G0345500 PROTEIN"/>
    <property type="match status" value="1"/>
</dbReference>
<evidence type="ECO:0000259" key="1">
    <source>
        <dbReference type="SMART" id="SM00875"/>
    </source>
</evidence>
<keyword evidence="3" id="KW-1185">Reference proteome</keyword>
<dbReference type="Proteomes" id="UP000316726">
    <property type="component" value="Chromosome 2"/>
</dbReference>
<protein>
    <recommendedName>
        <fullName evidence="1">BACK domain-containing protein</fullName>
    </recommendedName>
</protein>